<accession>A0A6B1I9E2</accession>
<evidence type="ECO:0000313" key="4">
    <source>
        <dbReference type="Proteomes" id="UP000460194"/>
    </source>
</evidence>
<name>A0A6B1I9E2_9EURY</name>
<protein>
    <submittedName>
        <fullName evidence="1">Uncharacterized protein</fullName>
    </submittedName>
</protein>
<proteinExistence type="predicted"/>
<dbReference type="EMBL" id="WMEO01000003">
    <property type="protein sequence ID" value="MYL15679.1"/>
    <property type="molecule type" value="Genomic_DNA"/>
</dbReference>
<organism evidence="1 4">
    <name type="scientific">Halorubrum distributum</name>
    <dbReference type="NCBI Taxonomy" id="29283"/>
    <lineage>
        <taxon>Archaea</taxon>
        <taxon>Methanobacteriati</taxon>
        <taxon>Methanobacteriota</taxon>
        <taxon>Stenosarchaea group</taxon>
        <taxon>Halobacteria</taxon>
        <taxon>Halobacteriales</taxon>
        <taxon>Haloferacaceae</taxon>
        <taxon>Halorubrum</taxon>
        <taxon>Halorubrum distributum group</taxon>
    </lineage>
</organism>
<dbReference type="Proteomes" id="UP000452321">
    <property type="component" value="Unassembled WGS sequence"/>
</dbReference>
<sequence>MTPLALHVAARLHDADRVDVSDDVDRKGQFGRYENHQPDFARSQNMPDLVTENIVDVARREFALEPPATPDDQEAIPQSEYRDFWIGELETEPWDIYSISEAMAARFDINPGWAFKTARQHLNQLVLQARMRGYRQERLAGRRFRWAGPEADHPACQWIRDQIPEKGLPYHEVVELMQEAKRRFVENPPSSTHVVHDWCRHEMREVQ</sequence>
<evidence type="ECO:0000313" key="3">
    <source>
        <dbReference type="Proteomes" id="UP000452321"/>
    </source>
</evidence>
<dbReference type="AlphaFoldDB" id="A0A6B1I9E2"/>
<gene>
    <name evidence="2" type="ORF">GLW30_08650</name>
    <name evidence="1" type="ORF">GLW36_03320</name>
</gene>
<dbReference type="RefSeq" id="WP_159358518.1">
    <property type="nucleotide sequence ID" value="NZ_WMEO01000003.1"/>
</dbReference>
<dbReference type="EMBL" id="WMFC01000009">
    <property type="protein sequence ID" value="MYL67800.1"/>
    <property type="molecule type" value="Genomic_DNA"/>
</dbReference>
<comment type="caution">
    <text evidence="1">The sequence shown here is derived from an EMBL/GenBank/DDBJ whole genome shotgun (WGS) entry which is preliminary data.</text>
</comment>
<dbReference type="Proteomes" id="UP000460194">
    <property type="component" value="Unassembled WGS sequence"/>
</dbReference>
<evidence type="ECO:0000313" key="1">
    <source>
        <dbReference type="EMBL" id="MYL15679.1"/>
    </source>
</evidence>
<reference evidence="3 4" key="1">
    <citation type="submission" date="2019-11" db="EMBL/GenBank/DDBJ databases">
        <title>Genome sequences of 17 halophilic strains isolated from different environments.</title>
        <authorList>
            <person name="Furrow R.E."/>
        </authorList>
    </citation>
    <scope>NUCLEOTIDE SEQUENCE [LARGE SCALE GENOMIC DNA]</scope>
    <source>
        <strain evidence="2 3">22502_06_Cabo</strain>
        <strain evidence="1 4">22517_05_Cabo</strain>
    </source>
</reference>
<evidence type="ECO:0000313" key="2">
    <source>
        <dbReference type="EMBL" id="MYL67800.1"/>
    </source>
</evidence>